<dbReference type="InterPro" id="IPR011042">
    <property type="entry name" value="6-blade_b-propeller_TolB-like"/>
</dbReference>
<dbReference type="Gene3D" id="3.30.160.60">
    <property type="entry name" value="Classic Zinc Finger"/>
    <property type="match status" value="1"/>
</dbReference>
<evidence type="ECO:0000313" key="5">
    <source>
        <dbReference type="Proteomes" id="UP000828390"/>
    </source>
</evidence>
<dbReference type="Proteomes" id="UP000828390">
    <property type="component" value="Unassembled WGS sequence"/>
</dbReference>
<reference evidence="4" key="2">
    <citation type="submission" date="2020-11" db="EMBL/GenBank/DDBJ databases">
        <authorList>
            <person name="McCartney M.A."/>
            <person name="Auch B."/>
            <person name="Kono T."/>
            <person name="Mallez S."/>
            <person name="Becker A."/>
            <person name="Gohl D.M."/>
            <person name="Silverstein K.A.T."/>
            <person name="Koren S."/>
            <person name="Bechman K.B."/>
            <person name="Herman A."/>
            <person name="Abrahante J.E."/>
            <person name="Garbe J."/>
        </authorList>
    </citation>
    <scope>NUCLEOTIDE SEQUENCE</scope>
    <source>
        <strain evidence="4">Duluth1</strain>
        <tissue evidence="4">Whole animal</tissue>
    </source>
</reference>
<evidence type="ECO:0000313" key="4">
    <source>
        <dbReference type="EMBL" id="KAH3807830.1"/>
    </source>
</evidence>
<accession>A0A9D4JDJ0</accession>
<dbReference type="OrthoDB" id="5800423at2759"/>
<feature type="coiled-coil region" evidence="2">
    <location>
        <begin position="135"/>
        <end position="187"/>
    </location>
</feature>
<comment type="caution">
    <text evidence="4">The sequence shown here is derived from an EMBL/GenBank/DDBJ whole genome shotgun (WGS) entry which is preliminary data.</text>
</comment>
<dbReference type="PANTHER" id="PTHR25462:SF291">
    <property type="entry name" value="E3 UBIQUITIN-PROTEIN LIGASE TRIM45"/>
    <property type="match status" value="1"/>
</dbReference>
<dbReference type="GO" id="GO:0061630">
    <property type="term" value="F:ubiquitin protein ligase activity"/>
    <property type="evidence" value="ECO:0007669"/>
    <property type="project" value="TreeGrafter"/>
</dbReference>
<proteinExistence type="predicted"/>
<dbReference type="EMBL" id="JAIWYP010000006">
    <property type="protein sequence ID" value="KAH3807830.1"/>
    <property type="molecule type" value="Genomic_DNA"/>
</dbReference>
<keyword evidence="5" id="KW-1185">Reference proteome</keyword>
<dbReference type="InterPro" id="IPR000315">
    <property type="entry name" value="Znf_B-box"/>
</dbReference>
<dbReference type="SUPFAM" id="SSF57845">
    <property type="entry name" value="B-box zinc-binding domain"/>
    <property type="match status" value="1"/>
</dbReference>
<dbReference type="PANTHER" id="PTHR25462">
    <property type="entry name" value="BONUS, ISOFORM C-RELATED"/>
    <property type="match status" value="1"/>
</dbReference>
<keyword evidence="2" id="KW-0175">Coiled coil</keyword>
<evidence type="ECO:0000256" key="1">
    <source>
        <dbReference type="PROSITE-ProRule" id="PRU00024"/>
    </source>
</evidence>
<evidence type="ECO:0000259" key="3">
    <source>
        <dbReference type="PROSITE" id="PS50119"/>
    </source>
</evidence>
<evidence type="ECO:0000256" key="2">
    <source>
        <dbReference type="SAM" id="Coils"/>
    </source>
</evidence>
<sequence length="578" mass="64857">MATGKLRESNRDNAGDFIGECSVTQSCEPCMKTNVSKTATVFCNNCNEYLCDTCKNPHTVYKPGRHDIVNIQDRKSVPVGVDMKGMDICPEHGKEIEFSCKDHSKLCCSKCVLIHRKCDHVEEIASASEQERPKLQALQQSMIKLQSEAEAIIADCKQSETCLNESIANISSEVDKMRDRIVQLFEEAKKKLITDATQFKSSEVQRIRINSEASLKVFEEMYKVLPICCAVLEHGTPCQQYLCSKIIQEKNNTWQSIINEHRNLKISTKVTVSFPRELSSLLEMGNKFIKLKCNGNNPGCLSSQSMPVTLELLVSVKLPKAKDDEKEPFLTGLDFLPDGRLVVVDNKNYTFIILNERLQKLGTPYKFKTPPKDVVYLPINELAVTCREIVCFLSVSSDNVTVLTREINTSFYVHSIDYMSPSNMVVSTYDDPRPVRMISVDGVESEFYNVKFPEDKTYKKDQSMCMYVQSLNMLVLTDRFANTVHIYDTVKGTSRAVTDENIQQPRGACVGPGDTVLVCSTNKNSIVHLSSDGNILGTYPVDMTYPLSICVSKNGTRLAVSNSFIGKTKLQLYKISPS</sequence>
<dbReference type="GO" id="GO:0008270">
    <property type="term" value="F:zinc ion binding"/>
    <property type="evidence" value="ECO:0007669"/>
    <property type="project" value="UniProtKB-KW"/>
</dbReference>
<gene>
    <name evidence="4" type="ORF">DPMN_136178</name>
</gene>
<dbReference type="SUPFAM" id="SSF63829">
    <property type="entry name" value="Calcium-dependent phosphotriesterase"/>
    <property type="match status" value="1"/>
</dbReference>
<protein>
    <recommendedName>
        <fullName evidence="3">B box-type domain-containing protein</fullName>
    </recommendedName>
</protein>
<dbReference type="Gene3D" id="2.120.10.30">
    <property type="entry name" value="TolB, C-terminal domain"/>
    <property type="match status" value="1"/>
</dbReference>
<keyword evidence="1" id="KW-0863">Zinc-finger</keyword>
<organism evidence="4 5">
    <name type="scientific">Dreissena polymorpha</name>
    <name type="common">Zebra mussel</name>
    <name type="synonym">Mytilus polymorpha</name>
    <dbReference type="NCBI Taxonomy" id="45954"/>
    <lineage>
        <taxon>Eukaryota</taxon>
        <taxon>Metazoa</taxon>
        <taxon>Spiralia</taxon>
        <taxon>Lophotrochozoa</taxon>
        <taxon>Mollusca</taxon>
        <taxon>Bivalvia</taxon>
        <taxon>Autobranchia</taxon>
        <taxon>Heteroconchia</taxon>
        <taxon>Euheterodonta</taxon>
        <taxon>Imparidentia</taxon>
        <taxon>Neoheterodontei</taxon>
        <taxon>Myida</taxon>
        <taxon>Dreissenoidea</taxon>
        <taxon>Dreissenidae</taxon>
        <taxon>Dreissena</taxon>
    </lineage>
</organism>
<dbReference type="CDD" id="cd19776">
    <property type="entry name" value="Bbox2_TRIM25_C-IV"/>
    <property type="match status" value="1"/>
</dbReference>
<dbReference type="InterPro" id="IPR047153">
    <property type="entry name" value="TRIM45/56/19-like"/>
</dbReference>
<reference evidence="4" key="1">
    <citation type="journal article" date="2019" name="bioRxiv">
        <title>The Genome of the Zebra Mussel, Dreissena polymorpha: A Resource for Invasive Species Research.</title>
        <authorList>
            <person name="McCartney M.A."/>
            <person name="Auch B."/>
            <person name="Kono T."/>
            <person name="Mallez S."/>
            <person name="Zhang Y."/>
            <person name="Obille A."/>
            <person name="Becker A."/>
            <person name="Abrahante J.E."/>
            <person name="Garbe J."/>
            <person name="Badalamenti J.P."/>
            <person name="Herman A."/>
            <person name="Mangelson H."/>
            <person name="Liachko I."/>
            <person name="Sullivan S."/>
            <person name="Sone E.D."/>
            <person name="Koren S."/>
            <person name="Silverstein K.A.T."/>
            <person name="Beckman K.B."/>
            <person name="Gohl D.M."/>
        </authorList>
    </citation>
    <scope>NUCLEOTIDE SEQUENCE</scope>
    <source>
        <strain evidence="4">Duluth1</strain>
        <tissue evidence="4">Whole animal</tissue>
    </source>
</reference>
<feature type="domain" description="B box-type" evidence="3">
    <location>
        <begin position="25"/>
        <end position="71"/>
    </location>
</feature>
<keyword evidence="1" id="KW-0479">Metal-binding</keyword>
<dbReference type="PROSITE" id="PS50119">
    <property type="entry name" value="ZF_BBOX"/>
    <property type="match status" value="1"/>
</dbReference>
<name>A0A9D4JDJ0_DREPO</name>
<dbReference type="AlphaFoldDB" id="A0A9D4JDJ0"/>
<keyword evidence="1" id="KW-0862">Zinc</keyword>